<sequence length="61" mass="6542">MLSFIALFSLGVNITVNGQASVDPPNPPCNICDETTEDECSRTITPSGPHIFYGKLSPCQD</sequence>
<gene>
    <name evidence="1" type="ORF">BC751_1438</name>
</gene>
<proteinExistence type="predicted"/>
<reference evidence="1 2" key="1">
    <citation type="submission" date="2019-02" db="EMBL/GenBank/DDBJ databases">
        <title>Genomic Encyclopedia of Archaeal and Bacterial Type Strains, Phase II (KMG-II): from individual species to whole genera.</title>
        <authorList>
            <person name="Goeker M."/>
        </authorList>
    </citation>
    <scope>NUCLEOTIDE SEQUENCE [LARGE SCALE GENOMIC DNA]</scope>
    <source>
        <strain evidence="1 2">DSM 21411</strain>
    </source>
</reference>
<keyword evidence="2" id="KW-1185">Reference proteome</keyword>
<name>A0A4Q7P6Z5_9BACT</name>
<accession>A0A4Q7P6Z5</accession>
<dbReference type="Proteomes" id="UP000292209">
    <property type="component" value="Unassembled WGS sequence"/>
</dbReference>
<evidence type="ECO:0000313" key="2">
    <source>
        <dbReference type="Proteomes" id="UP000292209"/>
    </source>
</evidence>
<dbReference type="AlphaFoldDB" id="A0A4Q7P6Z5"/>
<protein>
    <submittedName>
        <fullName evidence="1">Uncharacterized protein</fullName>
    </submittedName>
</protein>
<evidence type="ECO:0000313" key="1">
    <source>
        <dbReference type="EMBL" id="RZS95886.1"/>
    </source>
</evidence>
<organism evidence="1 2">
    <name type="scientific">Cecembia calidifontis</name>
    <dbReference type="NCBI Taxonomy" id="1187080"/>
    <lineage>
        <taxon>Bacteria</taxon>
        <taxon>Pseudomonadati</taxon>
        <taxon>Bacteroidota</taxon>
        <taxon>Cytophagia</taxon>
        <taxon>Cytophagales</taxon>
        <taxon>Cyclobacteriaceae</taxon>
        <taxon>Cecembia</taxon>
    </lineage>
</organism>
<comment type="caution">
    <text evidence="1">The sequence shown here is derived from an EMBL/GenBank/DDBJ whole genome shotgun (WGS) entry which is preliminary data.</text>
</comment>
<dbReference type="EMBL" id="SGXG01000001">
    <property type="protein sequence ID" value="RZS95886.1"/>
    <property type="molecule type" value="Genomic_DNA"/>
</dbReference>